<comment type="caution">
    <text evidence="2">The sequence shown here is derived from an EMBL/GenBank/DDBJ whole genome shotgun (WGS) entry which is preliminary data.</text>
</comment>
<dbReference type="Proteomes" id="UP000193642">
    <property type="component" value="Unassembled WGS sequence"/>
</dbReference>
<dbReference type="GO" id="GO:0003677">
    <property type="term" value="F:DNA binding"/>
    <property type="evidence" value="ECO:0007669"/>
    <property type="project" value="InterPro"/>
</dbReference>
<keyword evidence="3" id="KW-1185">Reference proteome</keyword>
<feature type="compositionally biased region" description="Basic residues" evidence="1">
    <location>
        <begin position="94"/>
        <end position="104"/>
    </location>
</feature>
<name>A0A1Y2BVS7_9FUNG</name>
<evidence type="ECO:0000313" key="3">
    <source>
        <dbReference type="Proteomes" id="UP000193642"/>
    </source>
</evidence>
<dbReference type="InterPro" id="IPR016177">
    <property type="entry name" value="DNA-bd_dom_sf"/>
</dbReference>
<accession>A0A1Y2BVS7</accession>
<evidence type="ECO:0000256" key="1">
    <source>
        <dbReference type="SAM" id="MobiDB-lite"/>
    </source>
</evidence>
<evidence type="ECO:0008006" key="4">
    <source>
        <dbReference type="Google" id="ProtNLM"/>
    </source>
</evidence>
<dbReference type="AlphaFoldDB" id="A0A1Y2BVS7"/>
<sequence length="123" mass="13911">MTSKQRATGHLDCTWVAPNGLKFRSYKSVQDYCDKNGIQLSSSNIINNHEVHHDPEIQAVLEESIASSHAVTVSAASNHEDDEEDEEVPLTKPVKQKLSQRKSLSRNQQRLQRQPHRNSPSQL</sequence>
<evidence type="ECO:0000313" key="2">
    <source>
        <dbReference type="EMBL" id="ORY38869.1"/>
    </source>
</evidence>
<protein>
    <recommendedName>
        <fullName evidence="4">MBD domain-containing protein</fullName>
    </recommendedName>
</protein>
<organism evidence="2 3">
    <name type="scientific">Rhizoclosmatium globosum</name>
    <dbReference type="NCBI Taxonomy" id="329046"/>
    <lineage>
        <taxon>Eukaryota</taxon>
        <taxon>Fungi</taxon>
        <taxon>Fungi incertae sedis</taxon>
        <taxon>Chytridiomycota</taxon>
        <taxon>Chytridiomycota incertae sedis</taxon>
        <taxon>Chytridiomycetes</taxon>
        <taxon>Chytridiales</taxon>
        <taxon>Chytriomycetaceae</taxon>
        <taxon>Rhizoclosmatium</taxon>
    </lineage>
</organism>
<gene>
    <name evidence="2" type="ORF">BCR33DRAFT_422648</name>
</gene>
<reference evidence="2 3" key="1">
    <citation type="submission" date="2016-07" db="EMBL/GenBank/DDBJ databases">
        <title>Pervasive Adenine N6-methylation of Active Genes in Fungi.</title>
        <authorList>
            <consortium name="DOE Joint Genome Institute"/>
            <person name="Mondo S.J."/>
            <person name="Dannebaum R.O."/>
            <person name="Kuo R.C."/>
            <person name="Labutti K."/>
            <person name="Haridas S."/>
            <person name="Kuo A."/>
            <person name="Salamov A."/>
            <person name="Ahrendt S.R."/>
            <person name="Lipzen A."/>
            <person name="Sullivan W."/>
            <person name="Andreopoulos W.B."/>
            <person name="Clum A."/>
            <person name="Lindquist E."/>
            <person name="Daum C."/>
            <person name="Ramamoorthy G.K."/>
            <person name="Gryganskyi A."/>
            <person name="Culley D."/>
            <person name="Magnuson J.K."/>
            <person name="James T.Y."/>
            <person name="O'Malley M.A."/>
            <person name="Stajich J.E."/>
            <person name="Spatafora J.W."/>
            <person name="Visel A."/>
            <person name="Grigoriev I.V."/>
        </authorList>
    </citation>
    <scope>NUCLEOTIDE SEQUENCE [LARGE SCALE GENOMIC DNA]</scope>
    <source>
        <strain evidence="2 3">JEL800</strain>
    </source>
</reference>
<dbReference type="Gene3D" id="3.30.890.10">
    <property type="entry name" value="Methyl-cpg-binding Protein 2, Chain A"/>
    <property type="match status" value="1"/>
</dbReference>
<dbReference type="SUPFAM" id="SSF54171">
    <property type="entry name" value="DNA-binding domain"/>
    <property type="match status" value="1"/>
</dbReference>
<proteinExistence type="predicted"/>
<feature type="region of interest" description="Disordered" evidence="1">
    <location>
        <begin position="69"/>
        <end position="123"/>
    </location>
</feature>
<dbReference type="EMBL" id="MCGO01000042">
    <property type="protein sequence ID" value="ORY38869.1"/>
    <property type="molecule type" value="Genomic_DNA"/>
</dbReference>